<dbReference type="AlphaFoldDB" id="A0A849P5W2"/>
<sequence length="52" mass="6062">MKLLNRLRDEFEFNTQSTLETTKQEKTRKPSKAALALLPKVLPMSMLKESLR</sequence>
<dbReference type="RefSeq" id="WP_171680698.1">
    <property type="nucleotide sequence ID" value="NZ_JABGBN010000005.1"/>
</dbReference>
<gene>
    <name evidence="1" type="ORF">HKX39_07480</name>
</gene>
<evidence type="ECO:0000313" key="2">
    <source>
        <dbReference type="Proteomes" id="UP000537862"/>
    </source>
</evidence>
<accession>A0A849P5W2</accession>
<dbReference type="EMBL" id="JABGBN010000005">
    <property type="protein sequence ID" value="NOL52001.1"/>
    <property type="molecule type" value="Genomic_DNA"/>
</dbReference>
<protein>
    <submittedName>
        <fullName evidence="1">Uncharacterized protein</fullName>
    </submittedName>
</protein>
<evidence type="ECO:0000313" key="1">
    <source>
        <dbReference type="EMBL" id="NOL52001.1"/>
    </source>
</evidence>
<comment type="caution">
    <text evidence="1">The sequence shown here is derived from an EMBL/GenBank/DDBJ whole genome shotgun (WGS) entry which is preliminary data.</text>
</comment>
<organism evidence="1 2">
    <name type="scientific">Pelistega suis</name>
    <dbReference type="NCBI Taxonomy" id="1631957"/>
    <lineage>
        <taxon>Bacteria</taxon>
        <taxon>Pseudomonadati</taxon>
        <taxon>Pseudomonadota</taxon>
        <taxon>Betaproteobacteria</taxon>
        <taxon>Burkholderiales</taxon>
        <taxon>Alcaligenaceae</taxon>
        <taxon>Pelistega</taxon>
    </lineage>
</organism>
<keyword evidence="2" id="KW-1185">Reference proteome</keyword>
<dbReference type="Proteomes" id="UP000537862">
    <property type="component" value="Unassembled WGS sequence"/>
</dbReference>
<name>A0A849P5W2_9BURK</name>
<proteinExistence type="predicted"/>
<reference evidence="1 2" key="1">
    <citation type="submission" date="2020-05" db="EMBL/GenBank/DDBJ databases">
        <authorList>
            <person name="Niu N."/>
        </authorList>
    </citation>
    <scope>NUCLEOTIDE SEQUENCE [LARGE SCALE GENOMIC DNA]</scope>
    <source>
        <strain evidence="1 2">3340-03</strain>
    </source>
</reference>